<sequence length="459" mass="50612">MSDSIASVVSYLESHDAQYLEELIDFLKIPSISALSPHQGDVRQAAEWLQERLKRAGLDDARLVETPGHPVVLAHYGHDPRKPTVVVYGHYDVQPVDPEALWRHPPFEPTIENDIIYARGASDDKGQVYMQLIAAEAWIRATGDLPVNLVFFVEGEEEIGSPHLRAVIESHQAELQANFAVISDTPMYQGNIPAICYGLRGLAALDVRIDGPFQDLHSGVYGGAVMNPAHALAGLIQSLHTPDGRVAVEGFYDDVAPLTATERDAFARLPFDEEAYREALGVPQLFGEAGYTPLERTWARPTIEVNGMWSGFLGEGRKTIIPSSAFAKLTCRLVPYQDPDKVLDQVIAHLHRHLPPGVRLTVTRGDSAPGSLTPLDHPAVKAAEQAIQAVFQQDPAYIRMGGSIPVVVDFQDVLQMPTVLLGFALPDENFHAPNEHFHLRNFRAGAKTIAHFWRFASEK</sequence>
<evidence type="ECO:0000256" key="1">
    <source>
        <dbReference type="ARBA" id="ARBA00022670"/>
    </source>
</evidence>
<dbReference type="GO" id="GO:0046872">
    <property type="term" value="F:metal ion binding"/>
    <property type="evidence" value="ECO:0007669"/>
    <property type="project" value="UniProtKB-KW"/>
</dbReference>
<protein>
    <submittedName>
        <fullName evidence="5">Beta-Ala-His dipeptidase</fullName>
        <ecNumber evidence="5">3.4.13.20</ecNumber>
    </submittedName>
</protein>
<keyword evidence="2" id="KW-0479">Metal-binding</keyword>
<evidence type="ECO:0000313" key="5">
    <source>
        <dbReference type="EMBL" id="AEW04561.1"/>
    </source>
</evidence>
<keyword evidence="6" id="KW-1185">Reference proteome</keyword>
<dbReference type="PATRIC" id="fig|679936.5.peg.1120"/>
<dbReference type="NCBIfam" id="NF005914">
    <property type="entry name" value="PRK07907.1"/>
    <property type="match status" value="1"/>
</dbReference>
<evidence type="ECO:0000259" key="4">
    <source>
        <dbReference type="Pfam" id="PF07687"/>
    </source>
</evidence>
<dbReference type="PANTHER" id="PTHR43270:SF12">
    <property type="entry name" value="SUCCINYL-DIAMINOPIMELATE DESUCCINYLASE"/>
    <property type="match status" value="1"/>
</dbReference>
<dbReference type="NCBIfam" id="NF006053">
    <property type="entry name" value="PRK08201.1"/>
    <property type="match status" value="1"/>
</dbReference>
<dbReference type="KEGG" id="sap:Sulac_1061"/>
<keyword evidence="3 5" id="KW-0378">Hydrolase</keyword>
<organism evidence="5 6">
    <name type="scientific">Sulfobacillus acidophilus (strain ATCC 700253 / DSM 10332 / NAL)</name>
    <dbReference type="NCBI Taxonomy" id="679936"/>
    <lineage>
        <taxon>Bacteria</taxon>
        <taxon>Bacillati</taxon>
        <taxon>Bacillota</taxon>
        <taxon>Clostridia</taxon>
        <taxon>Eubacteriales</taxon>
        <taxon>Clostridiales Family XVII. Incertae Sedis</taxon>
        <taxon>Sulfobacillus</taxon>
    </lineage>
</organism>
<dbReference type="STRING" id="679936.Sulac_1061"/>
<dbReference type="Pfam" id="PF01546">
    <property type="entry name" value="Peptidase_M20"/>
    <property type="match status" value="1"/>
</dbReference>
<dbReference type="Proteomes" id="UP000005439">
    <property type="component" value="Chromosome"/>
</dbReference>
<dbReference type="Gene3D" id="3.30.70.360">
    <property type="match status" value="1"/>
</dbReference>
<name>G8TTX0_SULAD</name>
<reference evidence="5 6" key="2">
    <citation type="journal article" date="2012" name="Stand. Genomic Sci.">
        <title>Complete genome sequence of the moderately thermophilic mineral-sulfide-oxidizing firmicute Sulfobacillus acidophilus type strain (NAL(T)).</title>
        <authorList>
            <person name="Anderson I."/>
            <person name="Chertkov O."/>
            <person name="Chen A."/>
            <person name="Saunders E."/>
            <person name="Lapidus A."/>
            <person name="Nolan M."/>
            <person name="Lucas S."/>
            <person name="Hammon N."/>
            <person name="Deshpande S."/>
            <person name="Cheng J.F."/>
            <person name="Han C."/>
            <person name="Tapia R."/>
            <person name="Goodwin L.A."/>
            <person name="Pitluck S."/>
            <person name="Liolios K."/>
            <person name="Pagani I."/>
            <person name="Ivanova N."/>
            <person name="Mikhailova N."/>
            <person name="Pati A."/>
            <person name="Palaniappan K."/>
            <person name="Land M."/>
            <person name="Pan C."/>
            <person name="Rohde M."/>
            <person name="Pukall R."/>
            <person name="Goker M."/>
            <person name="Detter J.C."/>
            <person name="Woyke T."/>
            <person name="Bristow J."/>
            <person name="Eisen J.A."/>
            <person name="Markowitz V."/>
            <person name="Hugenholtz P."/>
            <person name="Kyrpides N.C."/>
            <person name="Klenk H.P."/>
            <person name="Mavromatis K."/>
        </authorList>
    </citation>
    <scope>NUCLEOTIDE SEQUENCE [LARGE SCALE GENOMIC DNA]</scope>
    <source>
        <strain evidence="6">ATCC 700253 / DSM 10332 / NAL</strain>
    </source>
</reference>
<evidence type="ECO:0000256" key="3">
    <source>
        <dbReference type="ARBA" id="ARBA00022801"/>
    </source>
</evidence>
<dbReference type="Gene3D" id="3.40.630.10">
    <property type="entry name" value="Zn peptidases"/>
    <property type="match status" value="1"/>
</dbReference>
<dbReference type="HOGENOM" id="CLU_029469_2_1_9"/>
<reference evidence="6" key="1">
    <citation type="submission" date="2011-12" db="EMBL/GenBank/DDBJ databases">
        <title>The complete genome of chromosome of Sulfobacillus acidophilus DSM 10332.</title>
        <authorList>
            <person name="Lucas S."/>
            <person name="Han J."/>
            <person name="Lapidus A."/>
            <person name="Bruce D."/>
            <person name="Goodwin L."/>
            <person name="Pitluck S."/>
            <person name="Peters L."/>
            <person name="Kyrpides N."/>
            <person name="Mavromatis K."/>
            <person name="Ivanova N."/>
            <person name="Mikhailova N."/>
            <person name="Chertkov O."/>
            <person name="Saunders E."/>
            <person name="Detter J.C."/>
            <person name="Tapia R."/>
            <person name="Han C."/>
            <person name="Land M."/>
            <person name="Hauser L."/>
            <person name="Markowitz V."/>
            <person name="Cheng J.-F."/>
            <person name="Hugenholtz P."/>
            <person name="Woyke T."/>
            <person name="Wu D."/>
            <person name="Pukall R."/>
            <person name="Gehrich-Schroeter G."/>
            <person name="Schneider S."/>
            <person name="Klenk H.-P."/>
            <person name="Eisen J.A."/>
        </authorList>
    </citation>
    <scope>NUCLEOTIDE SEQUENCE [LARGE SCALE GENOMIC DNA]</scope>
    <source>
        <strain evidence="6">ATCC 700253 / DSM 10332 / NAL</strain>
    </source>
</reference>
<dbReference type="GO" id="GO:0016805">
    <property type="term" value="F:dipeptidase activity"/>
    <property type="evidence" value="ECO:0007669"/>
    <property type="project" value="UniProtKB-KW"/>
</dbReference>
<dbReference type="AlphaFoldDB" id="G8TTX0"/>
<dbReference type="InterPro" id="IPR011650">
    <property type="entry name" value="Peptidase_M20_dimer"/>
</dbReference>
<keyword evidence="5" id="KW-0224">Dipeptidase</keyword>
<dbReference type="Pfam" id="PF07687">
    <property type="entry name" value="M20_dimer"/>
    <property type="match status" value="1"/>
</dbReference>
<feature type="domain" description="Peptidase M20 dimerisation" evidence="4">
    <location>
        <begin position="197"/>
        <end position="357"/>
    </location>
</feature>
<evidence type="ECO:0000313" key="6">
    <source>
        <dbReference type="Proteomes" id="UP000005439"/>
    </source>
</evidence>
<dbReference type="EMBL" id="CP003179">
    <property type="protein sequence ID" value="AEW04561.1"/>
    <property type="molecule type" value="Genomic_DNA"/>
</dbReference>
<dbReference type="InterPro" id="IPR002933">
    <property type="entry name" value="Peptidase_M20"/>
</dbReference>
<accession>G8TTX0</accession>
<dbReference type="SUPFAM" id="SSF53187">
    <property type="entry name" value="Zn-dependent exopeptidases"/>
    <property type="match status" value="1"/>
</dbReference>
<dbReference type="EC" id="3.4.13.20" evidence="5"/>
<keyword evidence="1" id="KW-0645">Protease</keyword>
<evidence type="ECO:0000256" key="2">
    <source>
        <dbReference type="ARBA" id="ARBA00022723"/>
    </source>
</evidence>
<dbReference type="NCBIfam" id="NF006579">
    <property type="entry name" value="PRK09104.1"/>
    <property type="match status" value="1"/>
</dbReference>
<dbReference type="PANTHER" id="PTHR43270">
    <property type="entry name" value="BETA-ALA-HIS DIPEPTIDASE"/>
    <property type="match status" value="1"/>
</dbReference>
<dbReference type="InterPro" id="IPR051458">
    <property type="entry name" value="Cyt/Met_Dipeptidase"/>
</dbReference>
<gene>
    <name evidence="5" type="ordered locus">Sulac_1061</name>
</gene>
<proteinExistence type="predicted"/>
<dbReference type="GO" id="GO:0006508">
    <property type="term" value="P:proteolysis"/>
    <property type="evidence" value="ECO:0007669"/>
    <property type="project" value="UniProtKB-KW"/>
</dbReference>